<reference evidence="4 6" key="2">
    <citation type="submission" date="2018-12" db="EMBL/GenBank/DDBJ databases">
        <title>Legionella sp,whole genome shotgun sequence.</title>
        <authorList>
            <person name="Wu H."/>
        </authorList>
    </citation>
    <scope>NUCLEOTIDE SEQUENCE [LARGE SCALE GENOMIC DNA]</scope>
    <source>
        <strain evidence="6">km489</strain>
        <strain evidence="4">Km489</strain>
    </source>
</reference>
<feature type="compositionally biased region" description="Basic residues" evidence="1">
    <location>
        <begin position="149"/>
        <end position="161"/>
    </location>
</feature>
<organism evidence="3 5">
    <name type="scientific">Legionella qingyii</name>
    <dbReference type="NCBI Taxonomy" id="2184757"/>
    <lineage>
        <taxon>Bacteria</taxon>
        <taxon>Pseudomonadati</taxon>
        <taxon>Pseudomonadota</taxon>
        <taxon>Gammaproteobacteria</taxon>
        <taxon>Legionellales</taxon>
        <taxon>Legionellaceae</taxon>
        <taxon>Legionella</taxon>
    </lineage>
</organism>
<evidence type="ECO:0000313" key="2">
    <source>
        <dbReference type="EMBL" id="PWY57008.1"/>
    </source>
</evidence>
<dbReference type="AlphaFoldDB" id="A0A317UAB1"/>
<proteinExistence type="predicted"/>
<dbReference type="OrthoDB" id="9962253at2"/>
<dbReference type="EMBL" id="QHJG01000002">
    <property type="protein sequence ID" value="PWY57370.1"/>
    <property type="molecule type" value="Genomic_DNA"/>
</dbReference>
<evidence type="ECO:0000313" key="5">
    <source>
        <dbReference type="Proteomes" id="UP000247152"/>
    </source>
</evidence>
<feature type="region of interest" description="Disordered" evidence="1">
    <location>
        <begin position="71"/>
        <end position="94"/>
    </location>
</feature>
<evidence type="ECO:0000313" key="6">
    <source>
        <dbReference type="Proteomes" id="UP000287374"/>
    </source>
</evidence>
<evidence type="ECO:0000313" key="3">
    <source>
        <dbReference type="EMBL" id="PWY57370.1"/>
    </source>
</evidence>
<keyword evidence="6" id="KW-1185">Reference proteome</keyword>
<name>A0A317UAB1_9GAMM</name>
<dbReference type="RefSeq" id="WP_110141205.1">
    <property type="nucleotide sequence ID" value="NZ_QHJG01000002.1"/>
</dbReference>
<evidence type="ECO:0000313" key="4">
    <source>
        <dbReference type="EMBL" id="RUR26459.1"/>
    </source>
</evidence>
<reference evidence="3 5" key="1">
    <citation type="submission" date="2018-05" db="EMBL/GenBank/DDBJ databases">
        <title>Legionella qingyii sp.nov., whole genome shotgun sequence.</title>
        <authorList>
            <person name="Wu H."/>
            <person name="Zhu Q."/>
            <person name="Hu C."/>
        </authorList>
    </citation>
    <scope>NUCLEOTIDE SEQUENCE [LARGE SCALE GENOMIC DNA]</scope>
    <source>
        <strain evidence="3 5">HEB18</strain>
    </source>
</reference>
<protein>
    <submittedName>
        <fullName evidence="3">Uncharacterized protein</fullName>
    </submittedName>
</protein>
<sequence length="190" mass="22196">MPNPYNHFLKLELNDADIKQLKDAFYGKKPQEMDNHLLELELNNEDLSELEQAFYSKKSQDAVPAEPLNKNKSLQIPEDGSKPSLKKRKNFFGSEQNKQMKKYMFKIDLDIKTNQDDIEEKNKEDNTVSTDQNMFRLDVKTGNVTQYHQRTKSRGPQHRYIFKFNSNTGKLTNPQEEQEDSSFSVSKPSK</sequence>
<dbReference type="EMBL" id="QHJG01000004">
    <property type="protein sequence ID" value="PWY57008.1"/>
    <property type="molecule type" value="Genomic_DNA"/>
</dbReference>
<accession>A0A317UAB1</accession>
<gene>
    <name evidence="3" type="ORF">DGG96_01245</name>
    <name evidence="2" type="ORF">DGG96_03180</name>
    <name evidence="4" type="ORF">ELY20_00650</name>
</gene>
<dbReference type="EMBL" id="RZGX01000001">
    <property type="protein sequence ID" value="RUR26459.1"/>
    <property type="molecule type" value="Genomic_DNA"/>
</dbReference>
<dbReference type="Proteomes" id="UP000287374">
    <property type="component" value="Unassembled WGS sequence"/>
</dbReference>
<comment type="caution">
    <text evidence="3">The sequence shown here is derived from an EMBL/GenBank/DDBJ whole genome shotgun (WGS) entry which is preliminary data.</text>
</comment>
<feature type="compositionally biased region" description="Polar residues" evidence="1">
    <location>
        <begin position="164"/>
        <end position="190"/>
    </location>
</feature>
<evidence type="ECO:0000256" key="1">
    <source>
        <dbReference type="SAM" id="MobiDB-lite"/>
    </source>
</evidence>
<feature type="region of interest" description="Disordered" evidence="1">
    <location>
        <begin position="145"/>
        <end position="190"/>
    </location>
</feature>
<dbReference type="Proteomes" id="UP000247152">
    <property type="component" value="Unassembled WGS sequence"/>
</dbReference>